<reference evidence="2 3" key="1">
    <citation type="journal article" date="2014" name="PLoS Genet.">
        <title>Phylogenetically driven sequencing of extremely halophilic archaea reveals strategies for static and dynamic osmo-response.</title>
        <authorList>
            <person name="Becker E.A."/>
            <person name="Seitzer P.M."/>
            <person name="Tritt A."/>
            <person name="Larsen D."/>
            <person name="Krusor M."/>
            <person name="Yao A.I."/>
            <person name="Wu D."/>
            <person name="Madern D."/>
            <person name="Eisen J.A."/>
            <person name="Darling A.E."/>
            <person name="Facciotti M.T."/>
        </authorList>
    </citation>
    <scope>NUCLEOTIDE SEQUENCE [LARGE SCALE GENOMIC DNA]</scope>
    <source>
        <strain evidence="2 3">DSM 8989</strain>
    </source>
</reference>
<dbReference type="Proteomes" id="UP000011625">
    <property type="component" value="Unassembled WGS sequence"/>
</dbReference>
<evidence type="ECO:0000313" key="3">
    <source>
        <dbReference type="Proteomes" id="UP000011625"/>
    </source>
</evidence>
<gene>
    <name evidence="2" type="ORF">C450_00405</name>
</gene>
<dbReference type="AlphaFoldDB" id="M0ND75"/>
<dbReference type="STRING" id="1227456.C450_00405"/>
<dbReference type="InterPro" id="IPR055548">
    <property type="entry name" value="DUF7124"/>
</dbReference>
<sequence length="127" mass="14494">MTLAVDLAALHRLQNPRAVVVDTRQWAQHVGIVAKDSDAAVGFTTRHVIRRDFPRNSCDRKTALKNAHSRFKTDRHVYVGVEDSRILAEGSEWEFLYVETAAEMAGWLLGDDTCDDRTLRARLRKLF</sequence>
<accession>M0ND75</accession>
<keyword evidence="3" id="KW-1185">Reference proteome</keyword>
<feature type="domain" description="DUF7124" evidence="1">
    <location>
        <begin position="1"/>
        <end position="109"/>
    </location>
</feature>
<dbReference type="Pfam" id="PF23439">
    <property type="entry name" value="DUF7124"/>
    <property type="match status" value="1"/>
</dbReference>
<dbReference type="PATRIC" id="fig|1227456.3.peg.88"/>
<name>M0ND75_9EURY</name>
<evidence type="ECO:0000259" key="1">
    <source>
        <dbReference type="Pfam" id="PF23439"/>
    </source>
</evidence>
<evidence type="ECO:0000313" key="2">
    <source>
        <dbReference type="EMBL" id="EMA55937.1"/>
    </source>
</evidence>
<proteinExistence type="predicted"/>
<organism evidence="2 3">
    <name type="scientific">Halococcus salifodinae DSM 8989</name>
    <dbReference type="NCBI Taxonomy" id="1227456"/>
    <lineage>
        <taxon>Archaea</taxon>
        <taxon>Methanobacteriati</taxon>
        <taxon>Methanobacteriota</taxon>
        <taxon>Stenosarchaea group</taxon>
        <taxon>Halobacteria</taxon>
        <taxon>Halobacteriales</taxon>
        <taxon>Halococcaceae</taxon>
        <taxon>Halococcus</taxon>
    </lineage>
</organism>
<protein>
    <recommendedName>
        <fullName evidence="1">DUF7124 domain-containing protein</fullName>
    </recommendedName>
</protein>
<comment type="caution">
    <text evidence="2">The sequence shown here is derived from an EMBL/GenBank/DDBJ whole genome shotgun (WGS) entry which is preliminary data.</text>
</comment>
<dbReference type="EMBL" id="AOME01000002">
    <property type="protein sequence ID" value="EMA55937.1"/>
    <property type="molecule type" value="Genomic_DNA"/>
</dbReference>